<keyword evidence="2" id="KW-1185">Reference proteome</keyword>
<dbReference type="Proteomes" id="UP000001417">
    <property type="component" value="Chromosome"/>
</dbReference>
<evidence type="ECO:0000313" key="2">
    <source>
        <dbReference type="Proteomes" id="UP000001417"/>
    </source>
</evidence>
<dbReference type="HOGENOM" id="CLU_2822030_0_0_9"/>
<dbReference type="KEGG" id="bce:BC3510"/>
<reference evidence="1 2" key="1">
    <citation type="journal article" date="2003" name="Nature">
        <title>Genome sequence of Bacillus cereus and comparative analysis with Bacillus anthracis.</title>
        <authorList>
            <person name="Ivanova N."/>
            <person name="Sorokin A."/>
            <person name="Anderson I."/>
            <person name="Galleron N."/>
            <person name="Candelon B."/>
            <person name="Kapatral V."/>
            <person name="Bhattacharyya A."/>
            <person name="Reznik G."/>
            <person name="Mikhailova N."/>
            <person name="Lapidus A."/>
            <person name="Chu L."/>
            <person name="Mazur M."/>
            <person name="Goltsman E."/>
            <person name="Larsen N."/>
            <person name="D'Souza M."/>
            <person name="Walunas T."/>
            <person name="Grechkin Y."/>
            <person name="Pusch G."/>
            <person name="Haselkorn R."/>
            <person name="Fonstein M."/>
            <person name="Ehrlich S.D."/>
            <person name="Overbeek R."/>
            <person name="Kyrpides N."/>
        </authorList>
    </citation>
    <scope>NUCLEOTIDE SEQUENCE [LARGE SCALE GENOMIC DNA]</scope>
    <source>
        <strain evidence="2">ATCC 14579 / DSM 31 / CCUG 7414 / JCM 2152 / NBRC 15305 / NCIMB 9373 / NCTC 2599 / NRRL B-3711</strain>
    </source>
</reference>
<accession>Q81AQ0</accession>
<evidence type="ECO:0000313" key="1">
    <source>
        <dbReference type="EMBL" id="AAP10444.1"/>
    </source>
</evidence>
<name>Q81AQ0_BACCR</name>
<proteinExistence type="predicted"/>
<dbReference type="EMBL" id="AE016877">
    <property type="protein sequence ID" value="AAP10444.1"/>
    <property type="molecule type" value="Genomic_DNA"/>
</dbReference>
<protein>
    <submittedName>
        <fullName evidence="1">Uncharacterized protein</fullName>
    </submittedName>
</protein>
<dbReference type="AlphaFoldDB" id="Q81AQ0"/>
<organism evidence="1 2">
    <name type="scientific">Bacillus cereus (strain ATCC 14579 / DSM 31 / CCUG 7414 / JCM 2152 / NBRC 15305 / NCIMB 9373 / NCTC 2599 / NRRL B-3711)</name>
    <dbReference type="NCBI Taxonomy" id="226900"/>
    <lineage>
        <taxon>Bacteria</taxon>
        <taxon>Bacillati</taxon>
        <taxon>Bacillota</taxon>
        <taxon>Bacilli</taxon>
        <taxon>Bacillales</taxon>
        <taxon>Bacillaceae</taxon>
        <taxon>Bacillus</taxon>
        <taxon>Bacillus cereus group</taxon>
    </lineage>
</organism>
<gene>
    <name evidence="1" type="ordered locus">BC_3510</name>
</gene>
<sequence length="66" mass="7635">MAIGLIHRYVILKRQSTFNRSSLYQESSCSYFFFFSVGWLCLAKLDESSKFGCFSPALLLLPFTHM</sequence>